<organism evidence="1">
    <name type="scientific">marine sediment metagenome</name>
    <dbReference type="NCBI Taxonomy" id="412755"/>
    <lineage>
        <taxon>unclassified sequences</taxon>
        <taxon>metagenomes</taxon>
        <taxon>ecological metagenomes</taxon>
    </lineage>
</organism>
<protein>
    <submittedName>
        <fullName evidence="1">Uncharacterized protein</fullName>
    </submittedName>
</protein>
<gene>
    <name evidence="1" type="ORF">S01H4_52637</name>
</gene>
<dbReference type="AlphaFoldDB" id="X1D018"/>
<comment type="caution">
    <text evidence="1">The sequence shown here is derived from an EMBL/GenBank/DDBJ whole genome shotgun (WGS) entry which is preliminary data.</text>
</comment>
<accession>X1D018</accession>
<sequence>MFAAAPPLVSWLIRYWLIGEALKFATGTSKTDLAKL</sequence>
<reference evidence="1" key="1">
    <citation type="journal article" date="2014" name="Front. Microbiol.">
        <title>High frequency of phylogenetically diverse reductive dehalogenase-homologous genes in deep subseafloor sedimentary metagenomes.</title>
        <authorList>
            <person name="Kawai M."/>
            <person name="Futagami T."/>
            <person name="Toyoda A."/>
            <person name="Takaki Y."/>
            <person name="Nishi S."/>
            <person name="Hori S."/>
            <person name="Arai W."/>
            <person name="Tsubouchi T."/>
            <person name="Morono Y."/>
            <person name="Uchiyama I."/>
            <person name="Ito T."/>
            <person name="Fujiyama A."/>
            <person name="Inagaki F."/>
            <person name="Takami H."/>
        </authorList>
    </citation>
    <scope>NUCLEOTIDE SEQUENCE</scope>
    <source>
        <strain evidence="1">Expedition CK06-06</strain>
    </source>
</reference>
<name>X1D018_9ZZZZ</name>
<proteinExistence type="predicted"/>
<dbReference type="EMBL" id="BART01030098">
    <property type="protein sequence ID" value="GAH14156.1"/>
    <property type="molecule type" value="Genomic_DNA"/>
</dbReference>
<evidence type="ECO:0000313" key="1">
    <source>
        <dbReference type="EMBL" id="GAH14156.1"/>
    </source>
</evidence>
<feature type="non-terminal residue" evidence="1">
    <location>
        <position position="36"/>
    </location>
</feature>